<accession>A0A382RZN3</accession>
<proteinExistence type="predicted"/>
<sequence>ILEETSRGGSSNSEFGHKENLAEESHPSRDENNGRSDDHS</sequence>
<evidence type="ECO:0000313" key="2">
    <source>
        <dbReference type="EMBL" id="SVD02772.1"/>
    </source>
</evidence>
<dbReference type="EMBL" id="UINC01125145">
    <property type="protein sequence ID" value="SVD02772.1"/>
    <property type="molecule type" value="Genomic_DNA"/>
</dbReference>
<evidence type="ECO:0000256" key="1">
    <source>
        <dbReference type="SAM" id="MobiDB-lite"/>
    </source>
</evidence>
<feature type="region of interest" description="Disordered" evidence="1">
    <location>
        <begin position="1"/>
        <end position="40"/>
    </location>
</feature>
<dbReference type="AlphaFoldDB" id="A0A382RZN3"/>
<feature type="compositionally biased region" description="Basic and acidic residues" evidence="1">
    <location>
        <begin position="15"/>
        <end position="40"/>
    </location>
</feature>
<organism evidence="2">
    <name type="scientific">marine metagenome</name>
    <dbReference type="NCBI Taxonomy" id="408172"/>
    <lineage>
        <taxon>unclassified sequences</taxon>
        <taxon>metagenomes</taxon>
        <taxon>ecological metagenomes</taxon>
    </lineage>
</organism>
<gene>
    <name evidence="2" type="ORF">METZ01_LOCUS355626</name>
</gene>
<protein>
    <submittedName>
        <fullName evidence="2">Uncharacterized protein</fullName>
    </submittedName>
</protein>
<name>A0A382RZN3_9ZZZZ</name>
<reference evidence="2" key="1">
    <citation type="submission" date="2018-05" db="EMBL/GenBank/DDBJ databases">
        <authorList>
            <person name="Lanie J.A."/>
            <person name="Ng W.-L."/>
            <person name="Kazmierczak K.M."/>
            <person name="Andrzejewski T.M."/>
            <person name="Davidsen T.M."/>
            <person name="Wayne K.J."/>
            <person name="Tettelin H."/>
            <person name="Glass J.I."/>
            <person name="Rusch D."/>
            <person name="Podicherti R."/>
            <person name="Tsui H.-C.T."/>
            <person name="Winkler M.E."/>
        </authorList>
    </citation>
    <scope>NUCLEOTIDE SEQUENCE</scope>
</reference>
<feature type="non-terminal residue" evidence="2">
    <location>
        <position position="1"/>
    </location>
</feature>